<reference evidence="4 5" key="1">
    <citation type="submission" date="2019-08" db="EMBL/GenBank/DDBJ databases">
        <title>Draft genome sequences of two oriental melons (Cucumis melo L. var makuwa).</title>
        <authorList>
            <person name="Kwon S.-Y."/>
        </authorList>
    </citation>
    <scope>NUCLEOTIDE SEQUENCE [LARGE SCALE GENOMIC DNA]</scope>
    <source>
        <strain evidence="5">cv. Chang Bougi</strain>
        <strain evidence="4">cv. SW 3</strain>
        <tissue evidence="3">Leaf</tissue>
    </source>
</reference>
<evidence type="ECO:0000313" key="5">
    <source>
        <dbReference type="Proteomes" id="UP000321947"/>
    </source>
</evidence>
<sequence>MTYCDDVDDVDEGDSAYATTTTSEDIQYIEMTNEWSQWRNELTESMFTDCISTSTRASRHVWTEEEEGILVECLMEWRDGNLIIVRFGQATAEMRGLACSGFGWNDEEKCIIAKKELFDNWVRSHPAAKELINKPFLYYNELAYVLDFDRVKGRFTETFGDVASNEPGGTESSGSKRKRESQRELDVEGIHLALDQTNEQLRMIVEWLARALANDNHVRTEFFRILREMSELTSLDRALLQRHLLSRMDDLRGFILMPED</sequence>
<dbReference type="Proteomes" id="UP000321947">
    <property type="component" value="Unassembled WGS sequence"/>
</dbReference>
<proteinExistence type="predicted"/>
<dbReference type="EMBL" id="SSTD01010133">
    <property type="protein sequence ID" value="TYK12352.1"/>
    <property type="molecule type" value="Genomic_DNA"/>
</dbReference>
<dbReference type="EMBL" id="SSTE01008830">
    <property type="protein sequence ID" value="KAA0054316.1"/>
    <property type="molecule type" value="Genomic_DNA"/>
</dbReference>
<dbReference type="Proteomes" id="UP000321393">
    <property type="component" value="Unassembled WGS sequence"/>
</dbReference>
<comment type="caution">
    <text evidence="3">The sequence shown here is derived from an EMBL/GenBank/DDBJ whole genome shotgun (WGS) entry which is preliminary data.</text>
</comment>
<accession>A0A5D3CLZ7</accession>
<dbReference type="PANTHER" id="PTHR46250">
    <property type="entry name" value="MYB/SANT-LIKE DNA-BINDING DOMAIN PROTEIN-RELATED"/>
    <property type="match status" value="1"/>
</dbReference>
<feature type="region of interest" description="Disordered" evidence="1">
    <location>
        <begin position="161"/>
        <end position="181"/>
    </location>
</feature>
<evidence type="ECO:0000313" key="2">
    <source>
        <dbReference type="EMBL" id="KAA0054316.1"/>
    </source>
</evidence>
<dbReference type="AlphaFoldDB" id="A0A5D3CLZ7"/>
<evidence type="ECO:0000313" key="3">
    <source>
        <dbReference type="EMBL" id="TYK12352.1"/>
    </source>
</evidence>
<protein>
    <submittedName>
        <fullName evidence="3">Retrotransposon protein</fullName>
    </submittedName>
</protein>
<name>A0A5D3CLZ7_CUCMM</name>
<gene>
    <name evidence="3" type="ORF">E5676_scaffold302G001290</name>
    <name evidence="2" type="ORF">E6C27_scaffold24G00380</name>
</gene>
<dbReference type="PANTHER" id="PTHR46250:SF18">
    <property type="entry name" value="MYB_SANT-LIKE DOMAIN-CONTAINING PROTEIN"/>
    <property type="match status" value="1"/>
</dbReference>
<organism evidence="3 5">
    <name type="scientific">Cucumis melo var. makuwa</name>
    <name type="common">Oriental melon</name>
    <dbReference type="NCBI Taxonomy" id="1194695"/>
    <lineage>
        <taxon>Eukaryota</taxon>
        <taxon>Viridiplantae</taxon>
        <taxon>Streptophyta</taxon>
        <taxon>Embryophyta</taxon>
        <taxon>Tracheophyta</taxon>
        <taxon>Spermatophyta</taxon>
        <taxon>Magnoliopsida</taxon>
        <taxon>eudicotyledons</taxon>
        <taxon>Gunneridae</taxon>
        <taxon>Pentapetalae</taxon>
        <taxon>rosids</taxon>
        <taxon>fabids</taxon>
        <taxon>Cucurbitales</taxon>
        <taxon>Cucurbitaceae</taxon>
        <taxon>Benincaseae</taxon>
        <taxon>Cucumis</taxon>
    </lineage>
</organism>
<evidence type="ECO:0000256" key="1">
    <source>
        <dbReference type="SAM" id="MobiDB-lite"/>
    </source>
</evidence>
<evidence type="ECO:0000313" key="4">
    <source>
        <dbReference type="Proteomes" id="UP000321393"/>
    </source>
</evidence>
<dbReference type="OrthoDB" id="76215at2759"/>